<feature type="region of interest" description="Disordered" evidence="1">
    <location>
        <begin position="37"/>
        <end position="115"/>
    </location>
</feature>
<protein>
    <submittedName>
        <fullName evidence="2">Uncharacterized protein</fullName>
    </submittedName>
</protein>
<proteinExistence type="predicted"/>
<feature type="compositionally biased region" description="Acidic residues" evidence="1">
    <location>
        <begin position="97"/>
        <end position="109"/>
    </location>
</feature>
<feature type="non-terminal residue" evidence="2">
    <location>
        <position position="1"/>
    </location>
</feature>
<keyword evidence="3" id="KW-1185">Reference proteome</keyword>
<sequence length="115" mass="13180">VPPTPTIIIHPAPGTLSSVKLPLVNVAVSEDLHPAPRRHALLRLGPRPNRPEHRQLRRGAGDHRRRRLEANRAERQRECEVEREHKRSGEGDRGKEVEEEGPRDEEVEVEERHGE</sequence>
<dbReference type="AlphaFoldDB" id="A0AAQ3NBN4"/>
<reference evidence="2 3" key="1">
    <citation type="journal article" date="2023" name="Life. Sci Alliance">
        <title>Evolutionary insights into 3D genome organization and epigenetic landscape of Vigna mungo.</title>
        <authorList>
            <person name="Junaid A."/>
            <person name="Singh B."/>
            <person name="Bhatia S."/>
        </authorList>
    </citation>
    <scope>NUCLEOTIDE SEQUENCE [LARGE SCALE GENOMIC DNA]</scope>
    <source>
        <strain evidence="2">Urdbean</strain>
    </source>
</reference>
<dbReference type="Proteomes" id="UP001374535">
    <property type="component" value="Chromosome 6"/>
</dbReference>
<dbReference type="EMBL" id="CP144695">
    <property type="protein sequence ID" value="WVZ06581.1"/>
    <property type="molecule type" value="Genomic_DNA"/>
</dbReference>
<organism evidence="2 3">
    <name type="scientific">Vigna mungo</name>
    <name type="common">Black gram</name>
    <name type="synonym">Phaseolus mungo</name>
    <dbReference type="NCBI Taxonomy" id="3915"/>
    <lineage>
        <taxon>Eukaryota</taxon>
        <taxon>Viridiplantae</taxon>
        <taxon>Streptophyta</taxon>
        <taxon>Embryophyta</taxon>
        <taxon>Tracheophyta</taxon>
        <taxon>Spermatophyta</taxon>
        <taxon>Magnoliopsida</taxon>
        <taxon>eudicotyledons</taxon>
        <taxon>Gunneridae</taxon>
        <taxon>Pentapetalae</taxon>
        <taxon>rosids</taxon>
        <taxon>fabids</taxon>
        <taxon>Fabales</taxon>
        <taxon>Fabaceae</taxon>
        <taxon>Papilionoideae</taxon>
        <taxon>50 kb inversion clade</taxon>
        <taxon>NPAAA clade</taxon>
        <taxon>indigoferoid/millettioid clade</taxon>
        <taxon>Phaseoleae</taxon>
        <taxon>Vigna</taxon>
    </lineage>
</organism>
<evidence type="ECO:0000256" key="1">
    <source>
        <dbReference type="SAM" id="MobiDB-lite"/>
    </source>
</evidence>
<name>A0AAQ3NBN4_VIGMU</name>
<accession>A0AAQ3NBN4</accession>
<evidence type="ECO:0000313" key="3">
    <source>
        <dbReference type="Proteomes" id="UP001374535"/>
    </source>
</evidence>
<evidence type="ECO:0000313" key="2">
    <source>
        <dbReference type="EMBL" id="WVZ06581.1"/>
    </source>
</evidence>
<feature type="compositionally biased region" description="Basic and acidic residues" evidence="1">
    <location>
        <begin position="49"/>
        <end position="96"/>
    </location>
</feature>
<gene>
    <name evidence="2" type="ORF">V8G54_019927</name>
</gene>